<dbReference type="AlphaFoldDB" id="D3PZE2"/>
<feature type="transmembrane region" description="Helical" evidence="1">
    <location>
        <begin position="108"/>
        <end position="125"/>
    </location>
</feature>
<dbReference type="Proteomes" id="UP000000844">
    <property type="component" value="Chromosome"/>
</dbReference>
<dbReference type="EMBL" id="CP001778">
    <property type="protein sequence ID" value="ADD41616.1"/>
    <property type="molecule type" value="Genomic_DNA"/>
</dbReference>
<name>D3PZE2_STANL</name>
<feature type="transmembrane region" description="Helical" evidence="1">
    <location>
        <begin position="71"/>
        <end position="88"/>
    </location>
</feature>
<feature type="transmembrane region" description="Helical" evidence="1">
    <location>
        <begin position="48"/>
        <end position="64"/>
    </location>
</feature>
<feature type="transmembrane region" description="Helical" evidence="1">
    <location>
        <begin position="7"/>
        <end position="28"/>
    </location>
</feature>
<feature type="transmembrane region" description="Helical" evidence="1">
    <location>
        <begin position="221"/>
        <end position="242"/>
    </location>
</feature>
<evidence type="ECO:0000256" key="1">
    <source>
        <dbReference type="SAM" id="Phobius"/>
    </source>
</evidence>
<proteinExistence type="predicted"/>
<evidence type="ECO:0000313" key="3">
    <source>
        <dbReference type="Proteomes" id="UP000000844"/>
    </source>
</evidence>
<dbReference type="KEGG" id="sna:Snas_1920"/>
<feature type="transmembrane region" description="Helical" evidence="1">
    <location>
        <begin position="299"/>
        <end position="317"/>
    </location>
</feature>
<keyword evidence="1" id="KW-1133">Transmembrane helix</keyword>
<feature type="transmembrane region" description="Helical" evidence="1">
    <location>
        <begin position="163"/>
        <end position="184"/>
    </location>
</feature>
<reference evidence="2 3" key="1">
    <citation type="journal article" date="2009" name="Stand. Genomic Sci.">
        <title>Complete genome sequence of Stackebrandtia nassauensis type strain (LLR-40K-21).</title>
        <authorList>
            <person name="Munk C."/>
            <person name="Lapidus A."/>
            <person name="Copeland A."/>
            <person name="Jando M."/>
            <person name="Mayilraj S."/>
            <person name="Glavina Del Rio T."/>
            <person name="Nolan M."/>
            <person name="Chen F."/>
            <person name="Lucas S."/>
            <person name="Tice H."/>
            <person name="Cheng J.F."/>
            <person name="Han C."/>
            <person name="Detter J.C."/>
            <person name="Bruce D."/>
            <person name="Goodwin L."/>
            <person name="Chain P."/>
            <person name="Pitluck S."/>
            <person name="Goker M."/>
            <person name="Ovchinikova G."/>
            <person name="Pati A."/>
            <person name="Ivanova N."/>
            <person name="Mavromatis K."/>
            <person name="Chen A."/>
            <person name="Palaniappan K."/>
            <person name="Land M."/>
            <person name="Hauser L."/>
            <person name="Chang Y.J."/>
            <person name="Jeffries C.D."/>
            <person name="Bristow J."/>
            <person name="Eisen J.A."/>
            <person name="Markowitz V."/>
            <person name="Hugenholtz P."/>
            <person name="Kyrpides N.C."/>
            <person name="Klenk H.P."/>
        </authorList>
    </citation>
    <scope>NUCLEOTIDE SEQUENCE [LARGE SCALE GENOMIC DNA]</scope>
    <source>
        <strain evidence="3">DSM 44728 / CIP 108903 / NRRL B-16338 / NBRC 102104 / LLR-40K-21</strain>
    </source>
</reference>
<feature type="transmembrane region" description="Helical" evidence="1">
    <location>
        <begin position="196"/>
        <end position="215"/>
    </location>
</feature>
<feature type="transmembrane region" description="Helical" evidence="1">
    <location>
        <begin position="137"/>
        <end position="157"/>
    </location>
</feature>
<keyword evidence="3" id="KW-1185">Reference proteome</keyword>
<gene>
    <name evidence="2" type="ordered locus">Snas_1920</name>
</gene>
<dbReference type="RefSeq" id="WP_013017187.1">
    <property type="nucleotide sequence ID" value="NC_013947.1"/>
</dbReference>
<feature type="transmembrane region" description="Helical" evidence="1">
    <location>
        <begin position="254"/>
        <end position="287"/>
    </location>
</feature>
<keyword evidence="1" id="KW-0812">Transmembrane</keyword>
<dbReference type="OrthoDB" id="3380400at2"/>
<keyword evidence="1" id="KW-0472">Membrane</keyword>
<dbReference type="eggNOG" id="ENOG5033P7G">
    <property type="taxonomic scope" value="Bacteria"/>
</dbReference>
<sequence>MIPRIRFWAGLVCAMAAAIWWALGITVIQPMIEPLQTAENNTYWLRDVRWLALLVIVLAFVWSFRGDKRLSAMAAGALVVGIAVDILLDRFDDDFMTRNFDFVESSSIRWGAYLVVILVPGAWIRAKFQPNRPSPRVSMMAAMVAAVAAGFASALESPTDREWYLAASALVLVALLTAIGVGAAHSAANRWGRYEWGLAGLAALAIVGLTVIGRLGDPPAATALFSTLALLGTAAGAMALLATAGRWQLAPRLVIAVCLGALAVLVSVVAMIVMVATGVASVFTALAGNPAVNAADWDTVMTLPAVAAGLFLGWGLVSYDRKAMTAPGPP</sequence>
<dbReference type="HOGENOM" id="CLU_808066_0_0_11"/>
<evidence type="ECO:0000313" key="2">
    <source>
        <dbReference type="EMBL" id="ADD41616.1"/>
    </source>
</evidence>
<organism evidence="2 3">
    <name type="scientific">Stackebrandtia nassauensis (strain DSM 44728 / CIP 108903 / NRRL B-16338 / NBRC 102104 / LLR-40K-21)</name>
    <dbReference type="NCBI Taxonomy" id="446470"/>
    <lineage>
        <taxon>Bacteria</taxon>
        <taxon>Bacillati</taxon>
        <taxon>Actinomycetota</taxon>
        <taxon>Actinomycetes</taxon>
        <taxon>Glycomycetales</taxon>
        <taxon>Glycomycetaceae</taxon>
        <taxon>Stackebrandtia</taxon>
    </lineage>
</organism>
<accession>D3PZE2</accession>
<protein>
    <submittedName>
        <fullName evidence="2">Uncharacterized protein</fullName>
    </submittedName>
</protein>